<reference evidence="1 2" key="1">
    <citation type="journal article" date="2016" name="Nat. Commun.">
        <title>Thousands of microbial genomes shed light on interconnected biogeochemical processes in an aquifer system.</title>
        <authorList>
            <person name="Anantharaman K."/>
            <person name="Brown C.T."/>
            <person name="Hug L.A."/>
            <person name="Sharon I."/>
            <person name="Castelle C.J."/>
            <person name="Probst A.J."/>
            <person name="Thomas B.C."/>
            <person name="Singh A."/>
            <person name="Wilkins M.J."/>
            <person name="Karaoz U."/>
            <person name="Brodie E.L."/>
            <person name="Williams K.H."/>
            <person name="Hubbard S.S."/>
            <person name="Banfield J.F."/>
        </authorList>
    </citation>
    <scope>NUCLEOTIDE SEQUENCE [LARGE SCALE GENOMIC DNA]</scope>
</reference>
<dbReference type="Proteomes" id="UP000178121">
    <property type="component" value="Unassembled WGS sequence"/>
</dbReference>
<comment type="caution">
    <text evidence="1">The sequence shown here is derived from an EMBL/GenBank/DDBJ whole genome shotgun (WGS) entry which is preliminary data.</text>
</comment>
<organism evidence="1 2">
    <name type="scientific">Candidatus Taylorbacteria bacterium RIFCSPHIGHO2_01_FULL_51_15</name>
    <dbReference type="NCBI Taxonomy" id="1802304"/>
    <lineage>
        <taxon>Bacteria</taxon>
        <taxon>Candidatus Tayloriibacteriota</taxon>
    </lineage>
</organism>
<sequence length="86" mass="10390">MFKKFQTLAKDWAIGAANKVPRGRRVRTLTMCRKCYTFFYRNSWHFERPDYLRMDQDLEIPVRFTECQACMEQEMAFYDMDATPVS</sequence>
<dbReference type="AlphaFoldDB" id="A0A1G2MB02"/>
<evidence type="ECO:0000313" key="2">
    <source>
        <dbReference type="Proteomes" id="UP000178121"/>
    </source>
</evidence>
<gene>
    <name evidence="1" type="ORF">A2849_01700</name>
</gene>
<protein>
    <submittedName>
        <fullName evidence="1">Uncharacterized protein</fullName>
    </submittedName>
</protein>
<name>A0A1G2MB02_9BACT</name>
<accession>A0A1G2MB02</accession>
<proteinExistence type="predicted"/>
<evidence type="ECO:0000313" key="1">
    <source>
        <dbReference type="EMBL" id="OHA21003.1"/>
    </source>
</evidence>
<dbReference type="EMBL" id="MHRI01000017">
    <property type="protein sequence ID" value="OHA21003.1"/>
    <property type="molecule type" value="Genomic_DNA"/>
</dbReference>